<dbReference type="Pfam" id="PF03653">
    <property type="entry name" value="UPF0093"/>
    <property type="match status" value="1"/>
</dbReference>
<dbReference type="GO" id="GO:0005886">
    <property type="term" value="C:plasma membrane"/>
    <property type="evidence" value="ECO:0007669"/>
    <property type="project" value="UniProtKB-SubCell"/>
</dbReference>
<dbReference type="AlphaFoldDB" id="A0A4R5UE66"/>
<gene>
    <name evidence="16" type="ORF">E2F49_06140</name>
</gene>
<dbReference type="EC" id="1.3.99.-" evidence="14 15"/>
<comment type="similarity">
    <text evidence="3 14 15">Belongs to the HemJ family.</text>
</comment>
<feature type="binding site" description="axial binding residue" evidence="14">
    <location>
        <position position="96"/>
    </location>
    <ligand>
        <name>heme</name>
        <dbReference type="ChEBI" id="CHEBI:30413"/>
    </ligand>
    <ligandPart>
        <name>Fe</name>
        <dbReference type="ChEBI" id="CHEBI:18248"/>
    </ligandPart>
</feature>
<dbReference type="GO" id="GO:0006782">
    <property type="term" value="P:protoporphyrinogen IX biosynthetic process"/>
    <property type="evidence" value="ECO:0007669"/>
    <property type="project" value="UniProtKB-UniRule"/>
</dbReference>
<dbReference type="PANTHER" id="PTHR40255:SF1">
    <property type="entry name" value="PROTOPORPHYRINOGEN IX OXIDASE"/>
    <property type="match status" value="1"/>
</dbReference>
<comment type="subunit">
    <text evidence="14">Homodimer.</text>
</comment>
<keyword evidence="11 14" id="KW-0408">Iron</keyword>
<evidence type="ECO:0000256" key="14">
    <source>
        <dbReference type="HAMAP-Rule" id="MF_02239"/>
    </source>
</evidence>
<evidence type="ECO:0000256" key="9">
    <source>
        <dbReference type="ARBA" id="ARBA00022989"/>
    </source>
</evidence>
<keyword evidence="9 14" id="KW-1133">Transmembrane helix</keyword>
<keyword evidence="17" id="KW-1185">Reference proteome</keyword>
<evidence type="ECO:0000256" key="7">
    <source>
        <dbReference type="ARBA" id="ARBA00022692"/>
    </source>
</evidence>
<comment type="subcellular location">
    <subcellularLocation>
        <location evidence="1 14">Cell membrane</location>
        <topology evidence="1 14">Multi-pass membrane protein</topology>
    </subcellularLocation>
</comment>
<evidence type="ECO:0000256" key="4">
    <source>
        <dbReference type="ARBA" id="ARBA00017504"/>
    </source>
</evidence>
<evidence type="ECO:0000256" key="2">
    <source>
        <dbReference type="ARBA" id="ARBA00005073"/>
    </source>
</evidence>
<dbReference type="HAMAP" id="MF_02239">
    <property type="entry name" value="HemJ"/>
    <property type="match status" value="1"/>
</dbReference>
<comment type="cofactor">
    <cofactor evidence="14 15">
        <name>heme b</name>
        <dbReference type="ChEBI" id="CHEBI:60344"/>
    </cofactor>
    <text evidence="14 15">Binds 1 heme b (iron(II)-protoporphyrin IX) group per subunit.</text>
</comment>
<feature type="transmembrane region" description="Helical" evidence="14">
    <location>
        <begin position="6"/>
        <end position="25"/>
    </location>
</feature>
<sequence>MQAYLWVKTFHLVFVMAWIASAFYLPRILINLVEAGSDTTVRARLVLMGRRLYRFGHVMLGLALALGMVLWMGYTFITDFPTMAPMGGGAGWLHAKLALVVLLVVHFVIGGRWLKGVDAGRALPSTQALRWFNEIPVLLLVGVVWLVLAKPF</sequence>
<evidence type="ECO:0000256" key="6">
    <source>
        <dbReference type="ARBA" id="ARBA00022617"/>
    </source>
</evidence>
<evidence type="ECO:0000256" key="10">
    <source>
        <dbReference type="ARBA" id="ARBA00023002"/>
    </source>
</evidence>
<dbReference type="PIRSF" id="PIRSF004638">
    <property type="entry name" value="UCP004638"/>
    <property type="match status" value="1"/>
</dbReference>
<comment type="function">
    <text evidence="14 15">Catalyzes the oxidation of protoporphyrinogen IX to protoporphyrin IX.</text>
</comment>
<comment type="pathway">
    <text evidence="2 14 15">Porphyrin-containing compound metabolism; protoporphyrin-IX biosynthesis; protoporphyrin-IX from protoporphyrinogen-IX: step 1/1.</text>
</comment>
<dbReference type="UniPathway" id="UPA00251">
    <property type="reaction ID" value="UER00324"/>
</dbReference>
<evidence type="ECO:0000313" key="16">
    <source>
        <dbReference type="EMBL" id="TDK33584.1"/>
    </source>
</evidence>
<evidence type="ECO:0000256" key="13">
    <source>
        <dbReference type="ARBA" id="ARBA00048390"/>
    </source>
</evidence>
<accession>A0A4R5UE66</accession>
<evidence type="ECO:0000256" key="15">
    <source>
        <dbReference type="PIRNR" id="PIRNR004638"/>
    </source>
</evidence>
<keyword evidence="8 14" id="KW-0479">Metal-binding</keyword>
<comment type="catalytic activity">
    <reaction evidence="13 14 15">
        <text>protoporphyrinogen IX + 3 A = protoporphyrin IX + 3 AH2</text>
        <dbReference type="Rhea" id="RHEA:62000"/>
        <dbReference type="ChEBI" id="CHEBI:13193"/>
        <dbReference type="ChEBI" id="CHEBI:17499"/>
        <dbReference type="ChEBI" id="CHEBI:57306"/>
        <dbReference type="ChEBI" id="CHEBI:57307"/>
    </reaction>
</comment>
<dbReference type="RefSeq" id="WP_133393015.1">
    <property type="nucleotide sequence ID" value="NZ_SMTG01000002.1"/>
</dbReference>
<evidence type="ECO:0000256" key="8">
    <source>
        <dbReference type="ARBA" id="ARBA00022723"/>
    </source>
</evidence>
<name>A0A4R5UE66_9GAMM</name>
<dbReference type="GO" id="GO:0046872">
    <property type="term" value="F:metal ion binding"/>
    <property type="evidence" value="ECO:0007669"/>
    <property type="project" value="UniProtKB-UniRule"/>
</dbReference>
<keyword evidence="6 14" id="KW-0349">Heme</keyword>
<feature type="binding site" description="axial binding residue" evidence="14">
    <location>
        <position position="11"/>
    </location>
    <ligand>
        <name>heme</name>
        <dbReference type="ChEBI" id="CHEBI:30413"/>
    </ligand>
    <ligandPart>
        <name>Fe</name>
        <dbReference type="ChEBI" id="CHEBI:18248"/>
    </ligandPart>
</feature>
<dbReference type="OrthoDB" id="9800824at2"/>
<reference evidence="16 17" key="1">
    <citation type="submission" date="2019-03" db="EMBL/GenBank/DDBJ databases">
        <title>Luteimonas zhaokaii sp.nov., isolated from the rectal contents of Plateau pika in Yushu, Qinghai Province, China.</title>
        <authorList>
            <person name="Zhang G."/>
        </authorList>
    </citation>
    <scope>NUCLEOTIDE SEQUENCE [LARGE SCALE GENOMIC DNA]</scope>
    <source>
        <strain evidence="16 17">THG-MD21</strain>
    </source>
</reference>
<keyword evidence="5 14" id="KW-1003">Cell membrane</keyword>
<dbReference type="Proteomes" id="UP000295543">
    <property type="component" value="Unassembled WGS sequence"/>
</dbReference>
<keyword evidence="12 14" id="KW-0472">Membrane</keyword>
<dbReference type="EMBL" id="SMTG01000002">
    <property type="protein sequence ID" value="TDK33584.1"/>
    <property type="molecule type" value="Genomic_DNA"/>
</dbReference>
<evidence type="ECO:0000256" key="3">
    <source>
        <dbReference type="ARBA" id="ARBA00006501"/>
    </source>
</evidence>
<comment type="caution">
    <text evidence="16">The sequence shown here is derived from an EMBL/GenBank/DDBJ whole genome shotgun (WGS) entry which is preliminary data.</text>
</comment>
<protein>
    <recommendedName>
        <fullName evidence="4 14">Protoporphyrinogen IX oxidase</fullName>
        <shortName evidence="14">PPO</shortName>
        <ecNumber evidence="14 15">1.3.99.-</ecNumber>
    </recommendedName>
</protein>
<evidence type="ECO:0000256" key="12">
    <source>
        <dbReference type="ARBA" id="ARBA00023136"/>
    </source>
</evidence>
<evidence type="ECO:0000256" key="5">
    <source>
        <dbReference type="ARBA" id="ARBA00022475"/>
    </source>
</evidence>
<feature type="transmembrane region" description="Helical" evidence="14">
    <location>
        <begin position="131"/>
        <end position="148"/>
    </location>
</feature>
<organism evidence="16 17">
    <name type="scientific">Luteimonas terrae</name>
    <dbReference type="NCBI Taxonomy" id="1530191"/>
    <lineage>
        <taxon>Bacteria</taxon>
        <taxon>Pseudomonadati</taxon>
        <taxon>Pseudomonadota</taxon>
        <taxon>Gammaproteobacteria</taxon>
        <taxon>Lysobacterales</taxon>
        <taxon>Lysobacteraceae</taxon>
        <taxon>Luteimonas</taxon>
    </lineage>
</organism>
<dbReference type="PANTHER" id="PTHR40255">
    <property type="entry name" value="UPF0093 MEMBRANE PROTEIN SLR1790"/>
    <property type="match status" value="1"/>
</dbReference>
<evidence type="ECO:0000313" key="17">
    <source>
        <dbReference type="Proteomes" id="UP000295543"/>
    </source>
</evidence>
<evidence type="ECO:0000256" key="1">
    <source>
        <dbReference type="ARBA" id="ARBA00004651"/>
    </source>
</evidence>
<proteinExistence type="inferred from homology"/>
<feature type="transmembrane region" description="Helical" evidence="14">
    <location>
        <begin position="89"/>
        <end position="110"/>
    </location>
</feature>
<keyword evidence="7 14" id="KW-0812">Transmembrane</keyword>
<evidence type="ECO:0000256" key="11">
    <source>
        <dbReference type="ARBA" id="ARBA00023004"/>
    </source>
</evidence>
<keyword evidence="10 14" id="KW-0560">Oxidoreductase</keyword>
<feature type="transmembrane region" description="Helical" evidence="14">
    <location>
        <begin position="52"/>
        <end position="77"/>
    </location>
</feature>
<dbReference type="InterPro" id="IPR005265">
    <property type="entry name" value="HemJ-like"/>
</dbReference>
<dbReference type="GO" id="GO:0070818">
    <property type="term" value="F:protoporphyrinogen oxidase activity"/>
    <property type="evidence" value="ECO:0007669"/>
    <property type="project" value="UniProtKB-UniRule"/>
</dbReference>